<dbReference type="CDD" id="cd22359">
    <property type="entry name" value="SfsA-like_bacterial"/>
    <property type="match status" value="1"/>
</dbReference>
<comment type="caution">
    <text evidence="4">The sequence shown here is derived from an EMBL/GenBank/DDBJ whole genome shotgun (WGS) entry which is preliminary data.</text>
</comment>
<dbReference type="FunFam" id="2.40.50.580:FF:000001">
    <property type="entry name" value="Sugar fermentation stimulation protein A"/>
    <property type="match status" value="1"/>
</dbReference>
<dbReference type="PANTHER" id="PTHR30545:SF2">
    <property type="entry name" value="SUGAR FERMENTATION STIMULATION PROTEIN A"/>
    <property type="match status" value="1"/>
</dbReference>
<feature type="domain" description="SfsA N-terminal OB" evidence="3">
    <location>
        <begin position="13"/>
        <end position="75"/>
    </location>
</feature>
<sequence length="240" mass="27219">MQLKEPLQQAVLIKRYKRFLADIELPDGNVITIHCPNTGSMKNCQEPGSRIWYTDSGNPKRKYPCTWQIIEIDSKYQVGINTNLANKLVFEALQLEGISQLKRYSKIRTEVAYGEQRSRIDFFLNSPDDDQSEDCYVEVKNVSLGIGQGKGIFPDSVTLRGQKHLQELMHMRDQGHRAVLLFCVQHSGIDQVAPADDIDAEYGRLLRLAVQHGVEVLAYKVKFDIGNSSIELTQELPVVL</sequence>
<protein>
    <recommendedName>
        <fullName evidence="1">Sugar fermentation stimulation protein homolog</fullName>
    </recommendedName>
</protein>
<dbReference type="PANTHER" id="PTHR30545">
    <property type="entry name" value="SUGAR FERMENTATION STIMULATION PROTEIN A"/>
    <property type="match status" value="1"/>
</dbReference>
<gene>
    <name evidence="1" type="primary">sfsA</name>
    <name evidence="4" type="ORF">COA96_07135</name>
</gene>
<organism evidence="4 5">
    <name type="scientific">SAR86 cluster bacterium</name>
    <dbReference type="NCBI Taxonomy" id="2030880"/>
    <lineage>
        <taxon>Bacteria</taxon>
        <taxon>Pseudomonadati</taxon>
        <taxon>Pseudomonadota</taxon>
        <taxon>Gammaproteobacteria</taxon>
        <taxon>SAR86 cluster</taxon>
    </lineage>
</organism>
<evidence type="ECO:0000313" key="5">
    <source>
        <dbReference type="Proteomes" id="UP000218327"/>
    </source>
</evidence>
<dbReference type="InterPro" id="IPR005224">
    <property type="entry name" value="SfsA"/>
</dbReference>
<dbReference type="EMBL" id="NVVJ01000016">
    <property type="protein sequence ID" value="PCJ25589.1"/>
    <property type="molecule type" value="Genomic_DNA"/>
</dbReference>
<dbReference type="NCBIfam" id="TIGR00230">
    <property type="entry name" value="sfsA"/>
    <property type="match status" value="1"/>
</dbReference>
<evidence type="ECO:0000259" key="3">
    <source>
        <dbReference type="Pfam" id="PF17746"/>
    </source>
</evidence>
<dbReference type="InterPro" id="IPR040452">
    <property type="entry name" value="SfsA_C"/>
</dbReference>
<dbReference type="Gene3D" id="3.40.1350.60">
    <property type="match status" value="1"/>
</dbReference>
<dbReference type="HAMAP" id="MF_00095">
    <property type="entry name" value="SfsA"/>
    <property type="match status" value="1"/>
</dbReference>
<dbReference type="InterPro" id="IPR041465">
    <property type="entry name" value="SfsA_N"/>
</dbReference>
<dbReference type="FunFam" id="3.40.1350.60:FF:000001">
    <property type="entry name" value="Sugar fermentation stimulation protein A"/>
    <property type="match status" value="1"/>
</dbReference>
<name>A0A2A5B229_9GAMM</name>
<dbReference type="Proteomes" id="UP000218327">
    <property type="component" value="Unassembled WGS sequence"/>
</dbReference>
<reference evidence="5" key="1">
    <citation type="submission" date="2017-08" db="EMBL/GenBank/DDBJ databases">
        <title>A dynamic microbial community with high functional redundancy inhabits the cold, oxic subseafloor aquifer.</title>
        <authorList>
            <person name="Tully B.J."/>
            <person name="Wheat C.G."/>
            <person name="Glazer B.T."/>
            <person name="Huber J.A."/>
        </authorList>
    </citation>
    <scope>NUCLEOTIDE SEQUENCE [LARGE SCALE GENOMIC DNA]</scope>
</reference>
<accession>A0A2A5B229</accession>
<dbReference type="Pfam" id="PF03749">
    <property type="entry name" value="SfsA"/>
    <property type="match status" value="1"/>
</dbReference>
<evidence type="ECO:0000259" key="2">
    <source>
        <dbReference type="Pfam" id="PF03749"/>
    </source>
</evidence>
<evidence type="ECO:0000313" key="4">
    <source>
        <dbReference type="EMBL" id="PCJ25589.1"/>
    </source>
</evidence>
<feature type="domain" description="Sugar fermentation stimulation protein C-terminal" evidence="2">
    <location>
        <begin position="84"/>
        <end position="224"/>
    </location>
</feature>
<comment type="similarity">
    <text evidence="1">Belongs to the SfsA family.</text>
</comment>
<proteinExistence type="inferred from homology"/>
<dbReference type="Pfam" id="PF17746">
    <property type="entry name" value="SfsA_N"/>
    <property type="match status" value="1"/>
</dbReference>
<dbReference type="GO" id="GO:0003677">
    <property type="term" value="F:DNA binding"/>
    <property type="evidence" value="ECO:0007669"/>
    <property type="project" value="InterPro"/>
</dbReference>
<evidence type="ECO:0000256" key="1">
    <source>
        <dbReference type="HAMAP-Rule" id="MF_00095"/>
    </source>
</evidence>
<dbReference type="Gene3D" id="2.40.50.580">
    <property type="match status" value="1"/>
</dbReference>
<dbReference type="AlphaFoldDB" id="A0A2A5B229"/>